<dbReference type="InterPro" id="IPR036691">
    <property type="entry name" value="Endo/exonu/phosph_ase_sf"/>
</dbReference>
<dbReference type="AlphaFoldDB" id="A0A9W9QBX4"/>
<dbReference type="InterPro" id="IPR005135">
    <property type="entry name" value="Endo/exonuclease/phosphatase"/>
</dbReference>
<dbReference type="FunFam" id="3.60.10.10:FF:000101">
    <property type="entry name" value="Endonuclease/exonuclease/phosphatase family protein"/>
    <property type="match status" value="1"/>
</dbReference>
<reference evidence="2" key="1">
    <citation type="submission" date="2022-12" db="EMBL/GenBank/DDBJ databases">
        <authorList>
            <person name="Petersen C."/>
        </authorList>
    </citation>
    <scope>NUCLEOTIDE SEQUENCE</scope>
    <source>
        <strain evidence="2">IBT 35673</strain>
    </source>
</reference>
<dbReference type="Pfam" id="PF03372">
    <property type="entry name" value="Exo_endo_phos"/>
    <property type="match status" value="1"/>
</dbReference>
<name>A0A9W9QBX4_PENBR</name>
<evidence type="ECO:0000313" key="2">
    <source>
        <dbReference type="EMBL" id="KAJ5329503.1"/>
    </source>
</evidence>
<dbReference type="Proteomes" id="UP001147695">
    <property type="component" value="Unassembled WGS sequence"/>
</dbReference>
<protein>
    <recommendedName>
        <fullName evidence="1">Endonuclease/exonuclease/phosphatase domain-containing protein</fullName>
    </recommendedName>
</protein>
<dbReference type="InterPro" id="IPR050410">
    <property type="entry name" value="CCR4/nocturin_mRNA_transcr"/>
</dbReference>
<organism evidence="2 3">
    <name type="scientific">Penicillium brevicompactum</name>
    <dbReference type="NCBI Taxonomy" id="5074"/>
    <lineage>
        <taxon>Eukaryota</taxon>
        <taxon>Fungi</taxon>
        <taxon>Dikarya</taxon>
        <taxon>Ascomycota</taxon>
        <taxon>Pezizomycotina</taxon>
        <taxon>Eurotiomycetes</taxon>
        <taxon>Eurotiomycetidae</taxon>
        <taxon>Eurotiales</taxon>
        <taxon>Aspergillaceae</taxon>
        <taxon>Penicillium</taxon>
    </lineage>
</organism>
<dbReference type="PANTHER" id="PTHR12121:SF36">
    <property type="entry name" value="ENDONUCLEASE_EXONUCLEASE_PHOSPHATASE DOMAIN-CONTAINING PROTEIN"/>
    <property type="match status" value="1"/>
</dbReference>
<evidence type="ECO:0000313" key="3">
    <source>
        <dbReference type="Proteomes" id="UP001147695"/>
    </source>
</evidence>
<dbReference type="Gene3D" id="3.60.10.10">
    <property type="entry name" value="Endonuclease/exonuclease/phosphatase"/>
    <property type="match status" value="1"/>
</dbReference>
<dbReference type="CDD" id="cd09083">
    <property type="entry name" value="EEP-1"/>
    <property type="match status" value="1"/>
</dbReference>
<reference evidence="2" key="2">
    <citation type="journal article" date="2023" name="IMA Fungus">
        <title>Comparative genomic study of the Penicillium genus elucidates a diverse pangenome and 15 lateral gene transfer events.</title>
        <authorList>
            <person name="Petersen C."/>
            <person name="Sorensen T."/>
            <person name="Nielsen M.R."/>
            <person name="Sondergaard T.E."/>
            <person name="Sorensen J.L."/>
            <person name="Fitzpatrick D.A."/>
            <person name="Frisvad J.C."/>
            <person name="Nielsen K.L."/>
        </authorList>
    </citation>
    <scope>NUCLEOTIDE SEQUENCE</scope>
    <source>
        <strain evidence="2">IBT 35673</strain>
    </source>
</reference>
<feature type="domain" description="Endonuclease/exonuclease/phosphatase" evidence="1">
    <location>
        <begin position="12"/>
        <end position="285"/>
    </location>
</feature>
<sequence length="295" mass="33988">MMTQVLPIRVLTHNIRYATTSPFKGEQPWAQRKQLLLNELQYETRHCQESFVCLQEVLHTQLGELLSGLNQGSEPEAPEWDYIGVGRDDGHQSGEYSPIFYRPAIWELIEWETVWLSSTPERPSKSWDAASIRIVTIGVFIHRQTQSTILVLNTHLDDQGSQSRLEAARIILGKISEWRGRTYDHDGLTRCISGTFLTGDFNSEENQEAYQELTGRLLDAYKEVERVNRYGNYITWTGFGYEDEPPSRIDYVLVDPTVHETRRFKVNGYAVLGNKFDDGIYCSDHRAVVVDLILR</sequence>
<dbReference type="EMBL" id="JAPZBQ010000005">
    <property type="protein sequence ID" value="KAJ5329503.1"/>
    <property type="molecule type" value="Genomic_DNA"/>
</dbReference>
<dbReference type="SUPFAM" id="SSF56219">
    <property type="entry name" value="DNase I-like"/>
    <property type="match status" value="1"/>
</dbReference>
<accession>A0A9W9QBX4</accession>
<dbReference type="GO" id="GO:0000175">
    <property type="term" value="F:3'-5'-RNA exonuclease activity"/>
    <property type="evidence" value="ECO:0007669"/>
    <property type="project" value="TreeGrafter"/>
</dbReference>
<comment type="caution">
    <text evidence="2">The sequence shown here is derived from an EMBL/GenBank/DDBJ whole genome shotgun (WGS) entry which is preliminary data.</text>
</comment>
<dbReference type="PANTHER" id="PTHR12121">
    <property type="entry name" value="CARBON CATABOLITE REPRESSOR PROTEIN 4"/>
    <property type="match status" value="1"/>
</dbReference>
<gene>
    <name evidence="2" type="ORF">N7452_009893</name>
</gene>
<proteinExistence type="predicted"/>
<evidence type="ECO:0000259" key="1">
    <source>
        <dbReference type="Pfam" id="PF03372"/>
    </source>
</evidence>